<name>B0C495_ACAM1</name>
<feature type="transmembrane region" description="Helical" evidence="1">
    <location>
        <begin position="20"/>
        <end position="46"/>
    </location>
</feature>
<feature type="domain" description="Potassium channel" evidence="2">
    <location>
        <begin position="133"/>
        <end position="209"/>
    </location>
</feature>
<feature type="transmembrane region" description="Helical" evidence="1">
    <location>
        <begin position="196"/>
        <end position="215"/>
    </location>
</feature>
<keyword evidence="1" id="KW-0472">Membrane</keyword>
<evidence type="ECO:0000313" key="3">
    <source>
        <dbReference type="EMBL" id="ABW27486.1"/>
    </source>
</evidence>
<accession>B0C495</accession>
<evidence type="ECO:0000259" key="2">
    <source>
        <dbReference type="Pfam" id="PF07885"/>
    </source>
</evidence>
<feature type="transmembrane region" description="Helical" evidence="1">
    <location>
        <begin position="58"/>
        <end position="75"/>
    </location>
</feature>
<dbReference type="InterPro" id="IPR013099">
    <property type="entry name" value="K_chnl_dom"/>
</dbReference>
<sequence>MYLPSPSQHKYRQLFGVLIANYLVTPFLQGGLGSLISALLLLYVMVVIVKSFSLPPKLFWAYVFIAVLAFSLQLGPRVGWTTTATLPFSLLAQSIYVLYLGVAALLIMREIITVTTITMDTIRGGICAYFLLAFIWALFYGMVATLNPHAFSATLIQPGSYLQPIHFSVTTLTTLGFGDIVPVSTLAIVLTDTEAIIGQLYPTVFIAILVGGYLSQKVDQP</sequence>
<organism evidence="3 4">
    <name type="scientific">Acaryochloris marina (strain MBIC 11017)</name>
    <dbReference type="NCBI Taxonomy" id="329726"/>
    <lineage>
        <taxon>Bacteria</taxon>
        <taxon>Bacillati</taxon>
        <taxon>Cyanobacteriota</taxon>
        <taxon>Cyanophyceae</taxon>
        <taxon>Acaryochloridales</taxon>
        <taxon>Acaryochloridaceae</taxon>
        <taxon>Acaryochloris</taxon>
    </lineage>
</organism>
<dbReference type="AlphaFoldDB" id="B0C495"/>
<dbReference type="EMBL" id="CP000828">
    <property type="protein sequence ID" value="ABW27486.1"/>
    <property type="molecule type" value="Genomic_DNA"/>
</dbReference>
<reference evidence="3 4" key="1">
    <citation type="journal article" date="2008" name="Proc. Natl. Acad. Sci. U.S.A.">
        <title>Niche adaptation and genome expansion in the chlorophyll d-producing cyanobacterium Acaryochloris marina.</title>
        <authorList>
            <person name="Swingley W.D."/>
            <person name="Chen M."/>
            <person name="Cheung P.C."/>
            <person name="Conrad A.L."/>
            <person name="Dejesa L.C."/>
            <person name="Hao J."/>
            <person name="Honchak B.M."/>
            <person name="Karbach L.E."/>
            <person name="Kurdoglu A."/>
            <person name="Lahiri S."/>
            <person name="Mastrian S.D."/>
            <person name="Miyashita H."/>
            <person name="Page L."/>
            <person name="Ramakrishna P."/>
            <person name="Satoh S."/>
            <person name="Sattley W.M."/>
            <person name="Shimada Y."/>
            <person name="Taylor H.L."/>
            <person name="Tomo T."/>
            <person name="Tsuchiya T."/>
            <person name="Wang Z.T."/>
            <person name="Raymond J."/>
            <person name="Mimuro M."/>
            <person name="Blankenship R.E."/>
            <person name="Touchman J.W."/>
        </authorList>
    </citation>
    <scope>NUCLEOTIDE SEQUENCE [LARGE SCALE GENOMIC DNA]</scope>
    <source>
        <strain evidence="4">MBIC 11017</strain>
    </source>
</reference>
<keyword evidence="3" id="KW-0407">Ion channel</keyword>
<dbReference type="SUPFAM" id="SSF81324">
    <property type="entry name" value="Voltage-gated potassium channels"/>
    <property type="match status" value="1"/>
</dbReference>
<keyword evidence="3" id="KW-0406">Ion transport</keyword>
<dbReference type="HOGENOM" id="CLU_089632_2_0_3"/>
<dbReference type="GO" id="GO:0034220">
    <property type="term" value="P:monoatomic ion transmembrane transport"/>
    <property type="evidence" value="ECO:0007669"/>
    <property type="project" value="UniProtKB-KW"/>
</dbReference>
<dbReference type="KEGG" id="amr:AM1_2478"/>
<evidence type="ECO:0000256" key="1">
    <source>
        <dbReference type="SAM" id="Phobius"/>
    </source>
</evidence>
<feature type="transmembrane region" description="Helical" evidence="1">
    <location>
        <begin position="165"/>
        <end position="189"/>
    </location>
</feature>
<protein>
    <submittedName>
        <fullName evidence="3">Potassium channel protein, putative</fullName>
    </submittedName>
</protein>
<proteinExistence type="predicted"/>
<dbReference type="eggNOG" id="ENOG5032Y28">
    <property type="taxonomic scope" value="Bacteria"/>
</dbReference>
<dbReference type="OrthoDB" id="9813518at2"/>
<keyword evidence="1" id="KW-0812">Transmembrane</keyword>
<keyword evidence="3" id="KW-0813">Transport</keyword>
<keyword evidence="4" id="KW-1185">Reference proteome</keyword>
<feature type="transmembrane region" description="Helical" evidence="1">
    <location>
        <begin position="95"/>
        <end position="114"/>
    </location>
</feature>
<dbReference type="Proteomes" id="UP000000268">
    <property type="component" value="Chromosome"/>
</dbReference>
<feature type="transmembrane region" description="Helical" evidence="1">
    <location>
        <begin position="126"/>
        <end position="145"/>
    </location>
</feature>
<dbReference type="Gene3D" id="1.10.287.70">
    <property type="match status" value="1"/>
</dbReference>
<dbReference type="RefSeq" id="WP_012162947.1">
    <property type="nucleotide sequence ID" value="NC_009925.1"/>
</dbReference>
<gene>
    <name evidence="3" type="ordered locus">AM1_2478</name>
</gene>
<evidence type="ECO:0000313" key="4">
    <source>
        <dbReference type="Proteomes" id="UP000000268"/>
    </source>
</evidence>
<keyword evidence="1" id="KW-1133">Transmembrane helix</keyword>
<dbReference type="Pfam" id="PF07885">
    <property type="entry name" value="Ion_trans_2"/>
    <property type="match status" value="1"/>
</dbReference>
<dbReference type="STRING" id="329726.AM1_2478"/>